<dbReference type="PRINTS" id="PR01179">
    <property type="entry name" value="ODADCRBXLASE"/>
</dbReference>
<evidence type="ECO:0000256" key="4">
    <source>
        <dbReference type="PIRSR" id="PIRSR600183-50"/>
    </source>
</evidence>
<dbReference type="PANTHER" id="PTHR43727:SF2">
    <property type="entry name" value="GROUP IV DECARBOXYLASE"/>
    <property type="match status" value="1"/>
</dbReference>
<evidence type="ECO:0000313" key="6">
    <source>
        <dbReference type="EMBL" id="GIG75861.1"/>
    </source>
</evidence>
<feature type="modified residue" description="N6-(pyridoxal phosphate)lysine" evidence="4">
    <location>
        <position position="47"/>
    </location>
</feature>
<dbReference type="InterPro" id="IPR000183">
    <property type="entry name" value="Orn/DAP/Arg_de-COase"/>
</dbReference>
<proteinExistence type="predicted"/>
<dbReference type="InterPro" id="IPR029066">
    <property type="entry name" value="PLP-binding_barrel"/>
</dbReference>
<dbReference type="CDD" id="cd06843">
    <property type="entry name" value="PLPDE_III_PvsE_like"/>
    <property type="match status" value="1"/>
</dbReference>
<dbReference type="InterPro" id="IPR022653">
    <property type="entry name" value="De-COase2_pyr-phos_BS"/>
</dbReference>
<dbReference type="AlphaFoldDB" id="A0A8J3LYI1"/>
<keyword evidence="2" id="KW-0210">Decarboxylase</keyword>
<evidence type="ECO:0000256" key="3">
    <source>
        <dbReference type="ARBA" id="ARBA00022898"/>
    </source>
</evidence>
<dbReference type="Gene3D" id="3.20.20.10">
    <property type="entry name" value="Alanine racemase"/>
    <property type="match status" value="1"/>
</dbReference>
<comment type="cofactor">
    <cofactor evidence="1 4">
        <name>pyridoxal 5'-phosphate</name>
        <dbReference type="ChEBI" id="CHEBI:597326"/>
    </cofactor>
</comment>
<evidence type="ECO:0000259" key="5">
    <source>
        <dbReference type="Pfam" id="PF02784"/>
    </source>
</evidence>
<dbReference type="Proteomes" id="UP000653674">
    <property type="component" value="Unassembled WGS sequence"/>
</dbReference>
<dbReference type="GO" id="GO:0008836">
    <property type="term" value="F:diaminopimelate decarboxylase activity"/>
    <property type="evidence" value="ECO:0007669"/>
    <property type="project" value="TreeGrafter"/>
</dbReference>
<feature type="active site" description="Proton donor" evidence="4">
    <location>
        <position position="334"/>
    </location>
</feature>
<dbReference type="EMBL" id="BONU01000039">
    <property type="protein sequence ID" value="GIG75861.1"/>
    <property type="molecule type" value="Genomic_DNA"/>
</dbReference>
<dbReference type="SUPFAM" id="SSF51419">
    <property type="entry name" value="PLP-binding barrel"/>
    <property type="match status" value="1"/>
</dbReference>
<protein>
    <submittedName>
        <fullName evidence="6">Diaminopimelate decarboxylase</fullName>
    </submittedName>
</protein>
<dbReference type="InterPro" id="IPR022644">
    <property type="entry name" value="De-COase2_N"/>
</dbReference>
<dbReference type="PANTHER" id="PTHR43727">
    <property type="entry name" value="DIAMINOPIMELATE DECARBOXYLASE"/>
    <property type="match status" value="1"/>
</dbReference>
<evidence type="ECO:0000313" key="7">
    <source>
        <dbReference type="Proteomes" id="UP000653674"/>
    </source>
</evidence>
<accession>A0A8J3LYI1</accession>
<sequence>MITSAVRAEALAVDGPTYLYDLGHLDAHVAAIRAALPSQVELLYAMKANPDPALLGIVARHTGGIEVASGGELAHLARTLPGTPAAAFGGPGKTDAEIAEALAAGVRRFHVESPWELHRLDGLARAAGRVADVLLRVNLPVSAPGGAALMMGGRPSPFGMDPADADDCARRIPDLSGVRLRGVHAHLASGLDAAGAGVVARTIVEWALRFAADVGLTATEVNIGGGMAVDYARPDSRFDWVMYGATLRRLLDAQAARTLRIEPGRAVTAYSGWYATRVLDLKRSHGEWFAIVAGGTHHLRTPAAKGHSQPLVALPGGGAPVADGAPVTVVGQLCTPKDVLARRVPVRLAIGDVVVFAMAGAYAWNISHQNFLMHPPPAVRHLAGSTDHLPSVT</sequence>
<evidence type="ECO:0000256" key="2">
    <source>
        <dbReference type="ARBA" id="ARBA00022793"/>
    </source>
</evidence>
<dbReference type="SUPFAM" id="SSF50621">
    <property type="entry name" value="Alanine racemase C-terminal domain-like"/>
    <property type="match status" value="1"/>
</dbReference>
<organism evidence="6 7">
    <name type="scientific">Planosporangium flavigriseum</name>
    <dbReference type="NCBI Taxonomy" id="373681"/>
    <lineage>
        <taxon>Bacteria</taxon>
        <taxon>Bacillati</taxon>
        <taxon>Actinomycetota</taxon>
        <taxon>Actinomycetes</taxon>
        <taxon>Micromonosporales</taxon>
        <taxon>Micromonosporaceae</taxon>
        <taxon>Planosporangium</taxon>
    </lineage>
</organism>
<keyword evidence="7" id="KW-1185">Reference proteome</keyword>
<dbReference type="Pfam" id="PF02784">
    <property type="entry name" value="Orn_Arg_deC_N"/>
    <property type="match status" value="1"/>
</dbReference>
<dbReference type="InterPro" id="IPR009006">
    <property type="entry name" value="Ala_racemase/Decarboxylase_C"/>
</dbReference>
<feature type="domain" description="Orn/DAP/Arg decarboxylase 2 N-terminal" evidence="5">
    <location>
        <begin position="23"/>
        <end position="269"/>
    </location>
</feature>
<dbReference type="PROSITE" id="PS00878">
    <property type="entry name" value="ODR_DC_2_1"/>
    <property type="match status" value="1"/>
</dbReference>
<dbReference type="RefSeq" id="WP_239075670.1">
    <property type="nucleotide sequence ID" value="NZ_BAAAQJ010000002.1"/>
</dbReference>
<gene>
    <name evidence="6" type="primary">lysA_1</name>
    <name evidence="6" type="ORF">Pfl04_42650</name>
</gene>
<keyword evidence="3 4" id="KW-0663">Pyridoxal phosphate</keyword>
<name>A0A8J3LYI1_9ACTN</name>
<evidence type="ECO:0000256" key="1">
    <source>
        <dbReference type="ARBA" id="ARBA00001933"/>
    </source>
</evidence>
<comment type="caution">
    <text evidence="6">The sequence shown here is derived from an EMBL/GenBank/DDBJ whole genome shotgun (WGS) entry which is preliminary data.</text>
</comment>
<dbReference type="Gene3D" id="2.40.37.10">
    <property type="entry name" value="Lyase, Ornithine Decarboxylase, Chain A, domain 1"/>
    <property type="match status" value="1"/>
</dbReference>
<keyword evidence="2" id="KW-0456">Lyase</keyword>
<reference evidence="6" key="1">
    <citation type="submission" date="2021-01" db="EMBL/GenBank/DDBJ databases">
        <title>Whole genome shotgun sequence of Planosporangium flavigriseum NBRC 105377.</title>
        <authorList>
            <person name="Komaki H."/>
            <person name="Tamura T."/>
        </authorList>
    </citation>
    <scope>NUCLEOTIDE SEQUENCE</scope>
    <source>
        <strain evidence="6">NBRC 105377</strain>
    </source>
</reference>
<dbReference type="GO" id="GO:0009089">
    <property type="term" value="P:lysine biosynthetic process via diaminopimelate"/>
    <property type="evidence" value="ECO:0007669"/>
    <property type="project" value="TreeGrafter"/>
</dbReference>